<gene>
    <name evidence="2" type="ORF">EDD30_2625</name>
</gene>
<feature type="transmembrane region" description="Helical" evidence="1">
    <location>
        <begin position="12"/>
        <end position="32"/>
    </location>
</feature>
<dbReference type="Proteomes" id="UP000271683">
    <property type="component" value="Unassembled WGS sequence"/>
</dbReference>
<evidence type="ECO:0000256" key="1">
    <source>
        <dbReference type="SAM" id="Phobius"/>
    </source>
</evidence>
<keyword evidence="1" id="KW-1133">Transmembrane helix</keyword>
<dbReference type="AlphaFoldDB" id="A0A3N1GHW5"/>
<comment type="caution">
    <text evidence="2">The sequence shown here is derived from an EMBL/GenBank/DDBJ whole genome shotgun (WGS) entry which is preliminary data.</text>
</comment>
<name>A0A3N1GHW5_9ACTN</name>
<evidence type="ECO:0000313" key="2">
    <source>
        <dbReference type="EMBL" id="ROP29808.1"/>
    </source>
</evidence>
<dbReference type="EMBL" id="RJKL01000001">
    <property type="protein sequence ID" value="ROP29808.1"/>
    <property type="molecule type" value="Genomic_DNA"/>
</dbReference>
<proteinExistence type="predicted"/>
<reference evidence="2 3" key="1">
    <citation type="submission" date="2018-11" db="EMBL/GenBank/DDBJ databases">
        <title>Sequencing the genomes of 1000 actinobacteria strains.</title>
        <authorList>
            <person name="Klenk H.-P."/>
        </authorList>
    </citation>
    <scope>NUCLEOTIDE SEQUENCE [LARGE SCALE GENOMIC DNA]</scope>
    <source>
        <strain evidence="2 3">DSM 43634</strain>
    </source>
</reference>
<accession>A0A3N1GHW5</accession>
<sequence>MFSDTDEPLGRLPTALIAFTGIHLLMTIFMILKRVRAMFRSFRIKHTETVP</sequence>
<keyword evidence="1" id="KW-0812">Transmembrane</keyword>
<organism evidence="2 3">
    <name type="scientific">Couchioplanes caeruleus</name>
    <dbReference type="NCBI Taxonomy" id="56438"/>
    <lineage>
        <taxon>Bacteria</taxon>
        <taxon>Bacillati</taxon>
        <taxon>Actinomycetota</taxon>
        <taxon>Actinomycetes</taxon>
        <taxon>Micromonosporales</taxon>
        <taxon>Micromonosporaceae</taxon>
        <taxon>Couchioplanes</taxon>
    </lineage>
</organism>
<protein>
    <submittedName>
        <fullName evidence="2">Uncharacterized protein</fullName>
    </submittedName>
</protein>
<keyword evidence="1" id="KW-0472">Membrane</keyword>
<evidence type="ECO:0000313" key="3">
    <source>
        <dbReference type="Proteomes" id="UP000271683"/>
    </source>
</evidence>